<dbReference type="GO" id="GO:0009820">
    <property type="term" value="P:alkaloid metabolic process"/>
    <property type="evidence" value="ECO:0007669"/>
    <property type="project" value="UniProtKB-KW"/>
</dbReference>
<dbReference type="AlphaFoldDB" id="A0A2U1LCF6"/>
<dbReference type="EMBL" id="PKPP01010167">
    <property type="protein sequence ID" value="PWA46674.1"/>
    <property type="molecule type" value="Genomic_DNA"/>
</dbReference>
<dbReference type="InterPro" id="IPR029063">
    <property type="entry name" value="SAM-dependent_MTases_sf"/>
</dbReference>
<protein>
    <recommendedName>
        <fullName evidence="2">Methyltransferase type 11 domain-containing protein</fullName>
    </recommendedName>
</protein>
<gene>
    <name evidence="3" type="ORF">CTI12_AA506350</name>
</gene>
<evidence type="ECO:0000313" key="4">
    <source>
        <dbReference type="Proteomes" id="UP000245207"/>
    </source>
</evidence>
<evidence type="ECO:0000259" key="2">
    <source>
        <dbReference type="Pfam" id="PF08241"/>
    </source>
</evidence>
<feature type="transmembrane region" description="Helical" evidence="1">
    <location>
        <begin position="24"/>
        <end position="43"/>
    </location>
</feature>
<reference evidence="3 4" key="1">
    <citation type="journal article" date="2018" name="Mol. Plant">
        <title>The genome of Artemisia annua provides insight into the evolution of Asteraceae family and artemisinin biosynthesis.</title>
        <authorList>
            <person name="Shen Q."/>
            <person name="Zhang L."/>
            <person name="Liao Z."/>
            <person name="Wang S."/>
            <person name="Yan T."/>
            <person name="Shi P."/>
            <person name="Liu M."/>
            <person name="Fu X."/>
            <person name="Pan Q."/>
            <person name="Wang Y."/>
            <person name="Lv Z."/>
            <person name="Lu X."/>
            <person name="Zhang F."/>
            <person name="Jiang W."/>
            <person name="Ma Y."/>
            <person name="Chen M."/>
            <person name="Hao X."/>
            <person name="Li L."/>
            <person name="Tang Y."/>
            <person name="Lv G."/>
            <person name="Zhou Y."/>
            <person name="Sun X."/>
            <person name="Brodelius P.E."/>
            <person name="Rose J.K.C."/>
            <person name="Tang K."/>
        </authorList>
    </citation>
    <scope>NUCLEOTIDE SEQUENCE [LARGE SCALE GENOMIC DNA]</scope>
    <source>
        <strain evidence="4">cv. Huhao1</strain>
        <tissue evidence="3">Leaf</tissue>
    </source>
</reference>
<dbReference type="STRING" id="35608.A0A2U1LCF6"/>
<organism evidence="3 4">
    <name type="scientific">Artemisia annua</name>
    <name type="common">Sweet wormwood</name>
    <dbReference type="NCBI Taxonomy" id="35608"/>
    <lineage>
        <taxon>Eukaryota</taxon>
        <taxon>Viridiplantae</taxon>
        <taxon>Streptophyta</taxon>
        <taxon>Embryophyta</taxon>
        <taxon>Tracheophyta</taxon>
        <taxon>Spermatophyta</taxon>
        <taxon>Magnoliopsida</taxon>
        <taxon>eudicotyledons</taxon>
        <taxon>Gunneridae</taxon>
        <taxon>Pentapetalae</taxon>
        <taxon>asterids</taxon>
        <taxon>campanulids</taxon>
        <taxon>Asterales</taxon>
        <taxon>Asteraceae</taxon>
        <taxon>Asteroideae</taxon>
        <taxon>Anthemideae</taxon>
        <taxon>Artemisiinae</taxon>
        <taxon>Artemisia</taxon>
    </lineage>
</organism>
<feature type="domain" description="Methyltransferase type 11" evidence="2">
    <location>
        <begin position="114"/>
        <end position="191"/>
    </location>
</feature>
<dbReference type="SUPFAM" id="SSF53335">
    <property type="entry name" value="S-adenosyl-L-methionine-dependent methyltransferases"/>
    <property type="match status" value="1"/>
</dbReference>
<keyword evidence="4" id="KW-1185">Reference proteome</keyword>
<comment type="caution">
    <text evidence="3">The sequence shown here is derived from an EMBL/GenBank/DDBJ whole genome shotgun (WGS) entry which is preliminary data.</text>
</comment>
<dbReference type="GO" id="GO:0008757">
    <property type="term" value="F:S-adenosylmethionine-dependent methyltransferase activity"/>
    <property type="evidence" value="ECO:0007669"/>
    <property type="project" value="InterPro"/>
</dbReference>
<keyword evidence="1" id="KW-0472">Membrane</keyword>
<keyword evidence="1" id="KW-0812">Transmembrane</keyword>
<dbReference type="PANTHER" id="PTHR45085:SF3">
    <property type="entry name" value="S-ADENOSYL-L-METHIONINE-DEPENDENT METHYLTRANSFERASES SUPERFAMILY PROTEIN"/>
    <property type="match status" value="1"/>
</dbReference>
<accession>A0A2U1LCF6</accession>
<dbReference type="Pfam" id="PF08241">
    <property type="entry name" value="Methyltransf_11"/>
    <property type="match status" value="1"/>
</dbReference>
<dbReference type="InterPro" id="IPR013216">
    <property type="entry name" value="Methyltransf_11"/>
</dbReference>
<dbReference type="Gene3D" id="3.40.50.150">
    <property type="entry name" value="Vaccinia Virus protein VP39"/>
    <property type="match status" value="1"/>
</dbReference>
<dbReference type="PANTHER" id="PTHR45085">
    <property type="entry name" value="F21J9.14"/>
    <property type="match status" value="1"/>
</dbReference>
<evidence type="ECO:0000313" key="3">
    <source>
        <dbReference type="EMBL" id="PWA46674.1"/>
    </source>
</evidence>
<proteinExistence type="predicted"/>
<evidence type="ECO:0000256" key="1">
    <source>
        <dbReference type="SAM" id="Phobius"/>
    </source>
</evidence>
<name>A0A2U1LCF6_ARTAN</name>
<dbReference type="OrthoDB" id="682522at2759"/>
<dbReference type="Proteomes" id="UP000245207">
    <property type="component" value="Unassembled WGS sequence"/>
</dbReference>
<sequence length="235" mass="26332">MMQATKEHINNETTSTTITKMSKFLNKISYTSITIATITLFFIRTPPQTCINPITHPKSSCESSQRQITTFDHIHRRLWSISTWKKSVNSYTTLFTHIQTLTRVLNDTNALIMSAGGGQAVMALREMGVVDVTGVEVVESLPLVVRGDPHHLEFFDGVFGFVFSANLDQALFKEKYVKEMERCVRDGGVLAVCVDSEVKEVVELFRMSRFLLAENVTLVGTKMTMVVMERVGGVS</sequence>
<keyword evidence="1" id="KW-1133">Transmembrane helix</keyword>